<dbReference type="eggNOG" id="COG0513">
    <property type="taxonomic scope" value="Bacteria"/>
</dbReference>
<evidence type="ECO:0000259" key="9">
    <source>
        <dbReference type="PROSITE" id="PS51194"/>
    </source>
</evidence>
<dbReference type="SUPFAM" id="SSF52540">
    <property type="entry name" value="P-loop containing nucleoside triphosphate hydrolases"/>
    <property type="match status" value="1"/>
</dbReference>
<dbReference type="AlphaFoldDB" id="A0A017SZB1"/>
<dbReference type="Pfam" id="PF00270">
    <property type="entry name" value="DEAD"/>
    <property type="match status" value="1"/>
</dbReference>
<evidence type="ECO:0000256" key="7">
    <source>
        <dbReference type="SAM" id="MobiDB-lite"/>
    </source>
</evidence>
<feature type="compositionally biased region" description="Low complexity" evidence="7">
    <location>
        <begin position="66"/>
        <end position="83"/>
    </location>
</feature>
<feature type="compositionally biased region" description="Low complexity" evidence="7">
    <location>
        <begin position="635"/>
        <end position="657"/>
    </location>
</feature>
<dbReference type="InterPro" id="IPR012677">
    <property type="entry name" value="Nucleotide-bd_a/b_plait_sf"/>
</dbReference>
<dbReference type="PANTHER" id="PTHR47959">
    <property type="entry name" value="ATP-DEPENDENT RNA HELICASE RHLE-RELATED"/>
    <property type="match status" value="1"/>
</dbReference>
<dbReference type="InterPro" id="IPR005580">
    <property type="entry name" value="DbpA/CsdA_RNA-bd_dom"/>
</dbReference>
<evidence type="ECO:0000256" key="1">
    <source>
        <dbReference type="ARBA" id="ARBA00022741"/>
    </source>
</evidence>
<comment type="caution">
    <text evidence="11">The sequence shown here is derived from an EMBL/GenBank/DDBJ whole genome shotgun (WGS) entry which is preliminary data.</text>
</comment>
<feature type="compositionally biased region" description="Basic and acidic residues" evidence="7">
    <location>
        <begin position="785"/>
        <end position="796"/>
    </location>
</feature>
<keyword evidence="3" id="KW-0347">Helicase</keyword>
<feature type="compositionally biased region" description="Basic and acidic residues" evidence="7">
    <location>
        <begin position="669"/>
        <end position="715"/>
    </location>
</feature>
<keyword evidence="1" id="KW-0547">Nucleotide-binding</keyword>
<evidence type="ECO:0000259" key="8">
    <source>
        <dbReference type="PROSITE" id="PS51192"/>
    </source>
</evidence>
<proteinExistence type="inferred from homology"/>
<dbReference type="CDD" id="cd00268">
    <property type="entry name" value="DEADc"/>
    <property type="match status" value="1"/>
</dbReference>
<feature type="compositionally biased region" description="Basic and acidic residues" evidence="7">
    <location>
        <begin position="576"/>
        <end position="595"/>
    </location>
</feature>
<dbReference type="Pfam" id="PF00271">
    <property type="entry name" value="Helicase_C"/>
    <property type="match status" value="1"/>
</dbReference>
<feature type="region of interest" description="Disordered" evidence="7">
    <location>
        <begin position="1"/>
        <end position="92"/>
    </location>
</feature>
<dbReference type="InterPro" id="IPR050079">
    <property type="entry name" value="DEAD_box_RNA_helicase"/>
</dbReference>
<evidence type="ECO:0000313" key="12">
    <source>
        <dbReference type="Proteomes" id="UP000019678"/>
    </source>
</evidence>
<dbReference type="Pfam" id="PF03880">
    <property type="entry name" value="DbpA"/>
    <property type="match status" value="1"/>
</dbReference>
<comment type="similarity">
    <text evidence="5">Belongs to the DEAD box helicase family.</text>
</comment>
<dbReference type="GO" id="GO:0005524">
    <property type="term" value="F:ATP binding"/>
    <property type="evidence" value="ECO:0007669"/>
    <property type="project" value="UniProtKB-KW"/>
</dbReference>
<dbReference type="GO" id="GO:0016787">
    <property type="term" value="F:hydrolase activity"/>
    <property type="evidence" value="ECO:0007669"/>
    <property type="project" value="UniProtKB-KW"/>
</dbReference>
<feature type="domain" description="DEAD-box RNA helicase Q" evidence="10">
    <location>
        <begin position="93"/>
        <end position="121"/>
    </location>
</feature>
<feature type="compositionally biased region" description="Pro residues" evidence="7">
    <location>
        <begin position="535"/>
        <end position="552"/>
    </location>
</feature>
<dbReference type="CDD" id="cd12252">
    <property type="entry name" value="RRM_DbpA"/>
    <property type="match status" value="1"/>
</dbReference>
<organism evidence="11 12">
    <name type="scientific">Chondromyces apiculatus DSM 436</name>
    <dbReference type="NCBI Taxonomy" id="1192034"/>
    <lineage>
        <taxon>Bacteria</taxon>
        <taxon>Pseudomonadati</taxon>
        <taxon>Myxococcota</taxon>
        <taxon>Polyangia</taxon>
        <taxon>Polyangiales</taxon>
        <taxon>Polyangiaceae</taxon>
        <taxon>Chondromyces</taxon>
    </lineage>
</organism>
<evidence type="ECO:0000256" key="2">
    <source>
        <dbReference type="ARBA" id="ARBA00022801"/>
    </source>
</evidence>
<dbReference type="PROSITE" id="PS51195">
    <property type="entry name" value="Q_MOTIF"/>
    <property type="match status" value="1"/>
</dbReference>
<gene>
    <name evidence="11" type="ORF">CAP_7945</name>
</gene>
<dbReference type="EMBL" id="ASRX01000075">
    <property type="protein sequence ID" value="EYF01626.1"/>
    <property type="molecule type" value="Genomic_DNA"/>
</dbReference>
<keyword evidence="2" id="KW-0378">Hydrolase</keyword>
<dbReference type="InterPro" id="IPR044742">
    <property type="entry name" value="DEAD/DEAH_RhlB"/>
</dbReference>
<dbReference type="InterPro" id="IPR014014">
    <property type="entry name" value="RNA_helicase_DEAD_Q_motif"/>
</dbReference>
<accession>A0A017SZB1</accession>
<evidence type="ECO:0000313" key="11">
    <source>
        <dbReference type="EMBL" id="EYF01626.1"/>
    </source>
</evidence>
<dbReference type="CDD" id="cd18787">
    <property type="entry name" value="SF2_C_DEAD"/>
    <property type="match status" value="1"/>
</dbReference>
<dbReference type="SMART" id="SM00487">
    <property type="entry name" value="DEXDc"/>
    <property type="match status" value="1"/>
</dbReference>
<dbReference type="GO" id="GO:0005829">
    <property type="term" value="C:cytosol"/>
    <property type="evidence" value="ECO:0007669"/>
    <property type="project" value="TreeGrafter"/>
</dbReference>
<dbReference type="GO" id="GO:0003724">
    <property type="term" value="F:RNA helicase activity"/>
    <property type="evidence" value="ECO:0007669"/>
    <property type="project" value="InterPro"/>
</dbReference>
<dbReference type="RefSeq" id="WP_063748798.1">
    <property type="nucleotide sequence ID" value="NZ_ASRX01000075.1"/>
</dbReference>
<dbReference type="InterPro" id="IPR011545">
    <property type="entry name" value="DEAD/DEAH_box_helicase_dom"/>
</dbReference>
<dbReference type="PANTHER" id="PTHR47959:SF1">
    <property type="entry name" value="ATP-DEPENDENT RNA HELICASE DBPA"/>
    <property type="match status" value="1"/>
</dbReference>
<feature type="compositionally biased region" description="Basic and acidic residues" evidence="7">
    <location>
        <begin position="518"/>
        <end position="527"/>
    </location>
</feature>
<evidence type="ECO:0000256" key="6">
    <source>
        <dbReference type="PROSITE-ProRule" id="PRU00552"/>
    </source>
</evidence>
<feature type="domain" description="Helicase C-terminal" evidence="9">
    <location>
        <begin position="306"/>
        <end position="471"/>
    </location>
</feature>
<reference evidence="11 12" key="1">
    <citation type="submission" date="2013-05" db="EMBL/GenBank/DDBJ databases">
        <title>Genome assembly of Chondromyces apiculatus DSM 436.</title>
        <authorList>
            <person name="Sharma G."/>
            <person name="Khatri I."/>
            <person name="Kaur C."/>
            <person name="Mayilraj S."/>
            <person name="Subramanian S."/>
        </authorList>
    </citation>
    <scope>NUCLEOTIDE SEQUENCE [LARGE SCALE GENOMIC DNA]</scope>
    <source>
        <strain evidence="11 12">DSM 436</strain>
    </source>
</reference>
<dbReference type="SMART" id="SM00490">
    <property type="entry name" value="HELICc"/>
    <property type="match status" value="1"/>
</dbReference>
<keyword evidence="12" id="KW-1185">Reference proteome</keyword>
<evidence type="ECO:0000256" key="3">
    <source>
        <dbReference type="ARBA" id="ARBA00022806"/>
    </source>
</evidence>
<evidence type="ECO:0000259" key="10">
    <source>
        <dbReference type="PROSITE" id="PS51195"/>
    </source>
</evidence>
<feature type="region of interest" description="Disordered" evidence="7">
    <location>
        <begin position="909"/>
        <end position="932"/>
    </location>
</feature>
<feature type="compositionally biased region" description="Acidic residues" evidence="7">
    <location>
        <begin position="803"/>
        <end position="812"/>
    </location>
</feature>
<dbReference type="InterPro" id="IPR001650">
    <property type="entry name" value="Helicase_C-like"/>
</dbReference>
<feature type="compositionally biased region" description="Basic and acidic residues" evidence="7">
    <location>
        <begin position="734"/>
        <end position="758"/>
    </location>
</feature>
<feature type="compositionally biased region" description="Low complexity" evidence="7">
    <location>
        <begin position="553"/>
        <end position="571"/>
    </location>
</feature>
<feature type="domain" description="Helicase ATP-binding" evidence="8">
    <location>
        <begin position="124"/>
        <end position="295"/>
    </location>
</feature>
<dbReference type="GO" id="GO:0003676">
    <property type="term" value="F:nucleic acid binding"/>
    <property type="evidence" value="ECO:0007669"/>
    <property type="project" value="InterPro"/>
</dbReference>
<dbReference type="Gene3D" id="3.30.70.330">
    <property type="match status" value="1"/>
</dbReference>
<name>A0A017SZB1_9BACT</name>
<evidence type="ECO:0000256" key="5">
    <source>
        <dbReference type="ARBA" id="ARBA00038437"/>
    </source>
</evidence>
<sequence length="932" mass="100179">MTDPSTLPSLNGPDNLAASVEAPTALQDERPAQDEYDVTQEGAAPMAQPVQGEALEQKRAEAPTPSAGFSASATDDAAGAGSPAAPPAPVKAPTFDVLPLSGELRETLAEIGYLHPTPVQLAVWEPATRGRDAMVQARTGTGKTAAFGLPIVDHIVKRSNQNAQVLALCPTRELAVQVSNEIERLGRRKGVKVIAIYGGAPMQRQIDAIAAGAQVIVGTPGRVLDHLRRGTLSPKHIRLLVLDECDEMLSMGFERELSAILAELPPERQTLLFSATVPPDIERISKQRLKNPEFVTLSSDAVGALSIQHFVYLITGDKAGSLVRILEIENPESAIIFCNTRDETETVTAALRRQGYDAEWLNGDLPQNDRERVMTATREGRLRFLVATDVAARGIDISHLTHVINYDFPQDSESYVHRTGRTGRAGRTGTAVSLITPQDMGPLYLLRLTYKIRPLEKQIPTEGELKTRAEADLVTMLAEAFLPKGVHADDLALARRLLTHDQADLIVAGLLRDHLGARPSAKDEAGAARRAALPRPAPPPAPPKPVTAPAAPPARAAQVSPPAAPPRAAVPAAPPEGDRERAGRGESRGEPRGGRDALQGRGGGREGRPGTPFETRTPLETEGRGASLDDERAFQRQQSSSTSRRAPDVPQAPQAPQRRGDTAEPSTPETERSRDRDPERRERGDRRGSRPDDGRRRSGEGREPREGRGESREELPASAAEPPATRPEPAALRPLDRARLLGEPGERRRDRGEARSDESGAPSGRGALPTASPSGARRASQRSESPQERPLTRHADFVTWQPPEEEGDDEPILAEPVVGRVDAAEGPGGALATESDAYGEIYVNLGRRDGVRAADFQRALIERGDVARDDVGRIRVRERNAFISVRRAELMRALDALNGATIVGKEAHAEVARGRSPGGAEVEDASSPPDVS</sequence>
<evidence type="ECO:0000256" key="4">
    <source>
        <dbReference type="ARBA" id="ARBA00022840"/>
    </source>
</evidence>
<dbReference type="InterPro" id="IPR027417">
    <property type="entry name" value="P-loop_NTPase"/>
</dbReference>
<dbReference type="Proteomes" id="UP000019678">
    <property type="component" value="Unassembled WGS sequence"/>
</dbReference>
<feature type="region of interest" description="Disordered" evidence="7">
    <location>
        <begin position="518"/>
        <end position="814"/>
    </location>
</feature>
<dbReference type="Gene3D" id="3.40.50.300">
    <property type="entry name" value="P-loop containing nucleotide triphosphate hydrolases"/>
    <property type="match status" value="2"/>
</dbReference>
<keyword evidence="4" id="KW-0067">ATP-binding</keyword>
<dbReference type="InterPro" id="IPR014001">
    <property type="entry name" value="Helicase_ATP-bd"/>
</dbReference>
<feature type="compositionally biased region" description="Low complexity" evidence="7">
    <location>
        <begin position="716"/>
        <end position="733"/>
    </location>
</feature>
<feature type="short sequence motif" description="Q motif" evidence="6">
    <location>
        <begin position="93"/>
        <end position="121"/>
    </location>
</feature>
<feature type="compositionally biased region" description="Basic and acidic residues" evidence="7">
    <location>
        <begin position="617"/>
        <end position="634"/>
    </location>
</feature>
<dbReference type="PROSITE" id="PS51194">
    <property type="entry name" value="HELICASE_CTER"/>
    <property type="match status" value="1"/>
</dbReference>
<dbReference type="PROSITE" id="PS51192">
    <property type="entry name" value="HELICASE_ATP_BIND_1"/>
    <property type="match status" value="1"/>
</dbReference>
<protein>
    <submittedName>
        <fullName evidence="11">Cold-shock DEAD-box protein A</fullName>
    </submittedName>
</protein>
<dbReference type="STRING" id="1192034.CAP_7945"/>